<sequence length="122" mass="13326">LARHSTLLAMNLLALLIVAIVFRDINCYNVPNSVDPFKNPSLCTASTDANSNSTVAKIDSDHILVELENYLNAFIVAPADTDLSDALHANVTVLVDQLDVKGYECDAINRTFVEALNMFSNK</sequence>
<protein>
    <submittedName>
        <fullName evidence="2">Uncharacterized protein</fullName>
    </submittedName>
</protein>
<feature type="non-terminal residue" evidence="2">
    <location>
        <position position="122"/>
    </location>
</feature>
<accession>A0AAV5VC25</accession>
<feature type="signal peptide" evidence="1">
    <location>
        <begin position="1"/>
        <end position="27"/>
    </location>
</feature>
<dbReference type="EMBL" id="BTSY01000002">
    <property type="protein sequence ID" value="GMT16004.1"/>
    <property type="molecule type" value="Genomic_DNA"/>
</dbReference>
<dbReference type="Proteomes" id="UP001432322">
    <property type="component" value="Unassembled WGS sequence"/>
</dbReference>
<name>A0AAV5VC25_9BILA</name>
<gene>
    <name evidence="2" type="ORF">PFISCL1PPCAC_7301</name>
</gene>
<organism evidence="2 3">
    <name type="scientific">Pristionchus fissidentatus</name>
    <dbReference type="NCBI Taxonomy" id="1538716"/>
    <lineage>
        <taxon>Eukaryota</taxon>
        <taxon>Metazoa</taxon>
        <taxon>Ecdysozoa</taxon>
        <taxon>Nematoda</taxon>
        <taxon>Chromadorea</taxon>
        <taxon>Rhabditida</taxon>
        <taxon>Rhabditina</taxon>
        <taxon>Diplogasteromorpha</taxon>
        <taxon>Diplogasteroidea</taxon>
        <taxon>Neodiplogasteridae</taxon>
        <taxon>Pristionchus</taxon>
    </lineage>
</organism>
<evidence type="ECO:0000256" key="1">
    <source>
        <dbReference type="SAM" id="SignalP"/>
    </source>
</evidence>
<evidence type="ECO:0000313" key="2">
    <source>
        <dbReference type="EMBL" id="GMT16004.1"/>
    </source>
</evidence>
<comment type="caution">
    <text evidence="2">The sequence shown here is derived from an EMBL/GenBank/DDBJ whole genome shotgun (WGS) entry which is preliminary data.</text>
</comment>
<keyword evidence="3" id="KW-1185">Reference proteome</keyword>
<feature type="non-terminal residue" evidence="2">
    <location>
        <position position="1"/>
    </location>
</feature>
<reference evidence="2" key="1">
    <citation type="submission" date="2023-10" db="EMBL/GenBank/DDBJ databases">
        <title>Genome assembly of Pristionchus species.</title>
        <authorList>
            <person name="Yoshida K."/>
            <person name="Sommer R.J."/>
        </authorList>
    </citation>
    <scope>NUCLEOTIDE SEQUENCE</scope>
    <source>
        <strain evidence="2">RS5133</strain>
    </source>
</reference>
<dbReference type="AlphaFoldDB" id="A0AAV5VC25"/>
<keyword evidence="1" id="KW-0732">Signal</keyword>
<evidence type="ECO:0000313" key="3">
    <source>
        <dbReference type="Proteomes" id="UP001432322"/>
    </source>
</evidence>
<feature type="chain" id="PRO_5043618964" evidence="1">
    <location>
        <begin position="28"/>
        <end position="122"/>
    </location>
</feature>
<proteinExistence type="predicted"/>